<evidence type="ECO:0000313" key="2">
    <source>
        <dbReference type="Proteomes" id="UP000178429"/>
    </source>
</evidence>
<organism evidence="1 2">
    <name type="scientific">Candidatus Woesebacteria bacterium RIFCSPLOWO2_01_FULL_44_14</name>
    <dbReference type="NCBI Taxonomy" id="1802525"/>
    <lineage>
        <taxon>Bacteria</taxon>
        <taxon>Candidatus Woeseibacteriota</taxon>
    </lineage>
</organism>
<reference evidence="1 2" key="1">
    <citation type="journal article" date="2016" name="Nat. Commun.">
        <title>Thousands of microbial genomes shed light on interconnected biogeochemical processes in an aquifer system.</title>
        <authorList>
            <person name="Anantharaman K."/>
            <person name="Brown C.T."/>
            <person name="Hug L.A."/>
            <person name="Sharon I."/>
            <person name="Castelle C.J."/>
            <person name="Probst A.J."/>
            <person name="Thomas B.C."/>
            <person name="Singh A."/>
            <person name="Wilkins M.J."/>
            <person name="Karaoz U."/>
            <person name="Brodie E.L."/>
            <person name="Williams K.H."/>
            <person name="Hubbard S.S."/>
            <person name="Banfield J.F."/>
        </authorList>
    </citation>
    <scope>NUCLEOTIDE SEQUENCE [LARGE SCALE GENOMIC DNA]</scope>
</reference>
<dbReference type="AlphaFoldDB" id="A0A1F8BY36"/>
<dbReference type="Proteomes" id="UP000178429">
    <property type="component" value="Unassembled WGS sequence"/>
</dbReference>
<sequence>MEEYTTVHQIAEELRKKGQSYSEINKTLGVAKSTLSVWFSEKQWSKSVRARLNSKYLPISTARIALMNRSRKLEKIKRYKRYLKEAEIMYERLKNNPLFVSGVSIYWGEGEKVDTGRVSVINTDVGMLQVMINFYRKILQIPEHKIRAGLFIYRDLDPTSLLKYWSRKIKLSKNQFIKSQILPGKIKSRRKRSPCGMCNIYVSSTELKVKMMHWIKLLASEHAVSI</sequence>
<comment type="caution">
    <text evidence="1">The sequence shown here is derived from an EMBL/GenBank/DDBJ whole genome shotgun (WGS) entry which is preliminary data.</text>
</comment>
<dbReference type="EMBL" id="MGHL01000015">
    <property type="protein sequence ID" value="OGM68976.1"/>
    <property type="molecule type" value="Genomic_DNA"/>
</dbReference>
<protein>
    <submittedName>
        <fullName evidence="1">Uncharacterized protein</fullName>
    </submittedName>
</protein>
<proteinExistence type="predicted"/>
<name>A0A1F8BY36_9BACT</name>
<accession>A0A1F8BY36</accession>
<evidence type="ECO:0000313" key="1">
    <source>
        <dbReference type="EMBL" id="OGM68976.1"/>
    </source>
</evidence>
<gene>
    <name evidence="1" type="ORF">A2975_02225</name>
</gene>